<evidence type="ECO:0000256" key="1">
    <source>
        <dbReference type="ARBA" id="ARBA00022801"/>
    </source>
</evidence>
<organism evidence="4 5">
    <name type="scientific">Granulicella rosea</name>
    <dbReference type="NCBI Taxonomy" id="474952"/>
    <lineage>
        <taxon>Bacteria</taxon>
        <taxon>Pseudomonadati</taxon>
        <taxon>Acidobacteriota</taxon>
        <taxon>Terriglobia</taxon>
        <taxon>Terriglobales</taxon>
        <taxon>Acidobacteriaceae</taxon>
        <taxon>Granulicella</taxon>
    </lineage>
</organism>
<dbReference type="InterPro" id="IPR001650">
    <property type="entry name" value="Helicase_C-like"/>
</dbReference>
<dbReference type="Pfam" id="PF00271">
    <property type="entry name" value="Helicase_C"/>
    <property type="match status" value="1"/>
</dbReference>
<evidence type="ECO:0000259" key="3">
    <source>
        <dbReference type="PROSITE" id="PS51194"/>
    </source>
</evidence>
<gene>
    <name evidence="4" type="ORF">SAMN05421770_1023</name>
</gene>
<dbReference type="PANTHER" id="PTHR45766">
    <property type="entry name" value="DNA ANNEALING HELICASE AND ENDONUCLEASE ZRANB3 FAMILY MEMBER"/>
    <property type="match status" value="1"/>
</dbReference>
<feature type="domain" description="Helicase ATP-binding" evidence="2">
    <location>
        <begin position="282"/>
        <end position="429"/>
    </location>
</feature>
<name>A0A239GNP6_9BACT</name>
<keyword evidence="1" id="KW-0378">Hydrolase</keyword>
<dbReference type="Gene3D" id="3.40.50.300">
    <property type="entry name" value="P-loop containing nucleotide triphosphate hydrolases"/>
    <property type="match status" value="2"/>
</dbReference>
<dbReference type="InterPro" id="IPR027417">
    <property type="entry name" value="P-loop_NTPase"/>
</dbReference>
<proteinExistence type="predicted"/>
<dbReference type="SUPFAM" id="SSF56024">
    <property type="entry name" value="Phospholipase D/nuclease"/>
    <property type="match status" value="1"/>
</dbReference>
<dbReference type="InterPro" id="IPR049730">
    <property type="entry name" value="SNF2/RAD54-like_C"/>
</dbReference>
<dbReference type="CDD" id="cd09178">
    <property type="entry name" value="PLDc_N_Snf2_like"/>
    <property type="match status" value="1"/>
</dbReference>
<dbReference type="CDD" id="cd18793">
    <property type="entry name" value="SF2_C_SNF"/>
    <property type="match status" value="1"/>
</dbReference>
<evidence type="ECO:0000313" key="4">
    <source>
        <dbReference type="EMBL" id="SNS70495.1"/>
    </source>
</evidence>
<sequence>MPNHDIIDNRNAKLVDSITTMLGQTELARFAVGYFFVSGLESISKQLGHVKELKLLIGSTTNSRTLEQMAEGHRRLSLVHEELEEDNYRKKSDKQAMAAVTAENVRSAIELMDQTDIAEETVHVLVRMIEEKRLKVRVYTKGRMHAKAYIFTYGDTFNLLGHPIEKHEKGIAVVGSSNLSLAGISHNTELNVVVSGNNNHDELCSWFDTLWEESQDFDESLMDEMKQSWALAAATPYDIYMKTLYSLVKTRLEEAAPGNLLWDDDIFRKLTDFQQDAVRQATAMIRRNRGVFVADVVGLGKSFIGAAIVKHFERTERRRAVILCPATLVQMWERYSHDYDLNAQVVSMGMLTSGEDGENFLLDDDIYADRDFLLIDESHNLRNVGTQRYRLVSDYMAGDPNRRCCLLTATPRNRTAWDVFNQIKLFHPTDKTDLPIDPPDLRRFFAMIEKQERNLPDLLTHVLIRRTRNFVLRYYGFDSGTNERVDAANFAPYLKGQRRAYVKVNGKNQFFPRRELQTVEYSIEKTYQGLYQELRAHLGKPRKEKSKLPKNYDSELTYARYGLFRYVKDSAASREPYKNLKSTGPNLRGLARVLLFKRFESSVEAFRKTVGRFLESNRRFLMALEAGMVPAGELAQSMLYQTDDYEEQDFMDALQEASEKYLPVDFHFDLLKQHVAHDIKVLEEVLAKVQPITPEHDAKLQKLLALLPEATLNSGKRLIFTQYADTADYLFEHLNSKGRADVDVITGSTSKSKFRLVGRFSPLANPDYKPPSGESELNTVIATDVLSEGLNMQDCDTIINYDLHWNPLRLIQRFGRIDRIGSTHDKVYGLNFLPELGIEQNLGLRQRLERRIAEIQETIGEDSAILDPTERVNEEAMYAIYDNQPANLDLFESDEPMGLGEAEGVLRQLRAENPAEFERIAALRDGIRSGMNSLHPGMFVLCQAGDFQQLFFVDSQGQIETRDASTILGRLKCTPSEPALPLPTEYNSSIMKVYELFAGEVAHRKTSLDHSTSQSVGQRYISQELKAFVTTFDEDEPRRTDVAILQRAYNSNSLTAAVQTELRRVRNHKLTGDALFARLRSIYDQHRLSQQQEQVRSDRQVTVPHIVCSEFLA</sequence>
<dbReference type="AlphaFoldDB" id="A0A239GNP6"/>
<dbReference type="PROSITE" id="PS51194">
    <property type="entry name" value="HELICASE_CTER"/>
    <property type="match status" value="1"/>
</dbReference>
<dbReference type="GO" id="GO:0016787">
    <property type="term" value="F:hydrolase activity"/>
    <property type="evidence" value="ECO:0007669"/>
    <property type="project" value="UniProtKB-KW"/>
</dbReference>
<dbReference type="SMART" id="SM00487">
    <property type="entry name" value="DEXDc"/>
    <property type="match status" value="1"/>
</dbReference>
<dbReference type="InterPro" id="IPR014001">
    <property type="entry name" value="Helicase_ATP-bd"/>
</dbReference>
<dbReference type="InterPro" id="IPR025202">
    <property type="entry name" value="PLD-like_dom"/>
</dbReference>
<dbReference type="Proteomes" id="UP000198356">
    <property type="component" value="Unassembled WGS sequence"/>
</dbReference>
<dbReference type="PANTHER" id="PTHR45766:SF6">
    <property type="entry name" value="SWI_SNF-RELATED MATRIX-ASSOCIATED ACTIN-DEPENDENT REGULATOR OF CHROMATIN SUBFAMILY A-LIKE PROTEIN 1"/>
    <property type="match status" value="1"/>
</dbReference>
<dbReference type="SMART" id="SM00490">
    <property type="entry name" value="HELICc"/>
    <property type="match status" value="1"/>
</dbReference>
<dbReference type="Gene3D" id="3.30.870.10">
    <property type="entry name" value="Endonuclease Chain A"/>
    <property type="match status" value="1"/>
</dbReference>
<dbReference type="SUPFAM" id="SSF52540">
    <property type="entry name" value="P-loop containing nucleoside triphosphate hydrolases"/>
    <property type="match status" value="2"/>
</dbReference>
<feature type="domain" description="Helicase C-terminal" evidence="3">
    <location>
        <begin position="699"/>
        <end position="863"/>
    </location>
</feature>
<dbReference type="EMBL" id="FZOU01000002">
    <property type="protein sequence ID" value="SNS70495.1"/>
    <property type="molecule type" value="Genomic_DNA"/>
</dbReference>
<evidence type="ECO:0000313" key="5">
    <source>
        <dbReference type="Proteomes" id="UP000198356"/>
    </source>
</evidence>
<dbReference type="OrthoDB" id="9814088at2"/>
<dbReference type="PROSITE" id="PS51192">
    <property type="entry name" value="HELICASE_ATP_BIND_1"/>
    <property type="match status" value="1"/>
</dbReference>
<reference evidence="4 5" key="1">
    <citation type="submission" date="2017-06" db="EMBL/GenBank/DDBJ databases">
        <authorList>
            <person name="Kim H.J."/>
            <person name="Triplett B.A."/>
        </authorList>
    </citation>
    <scope>NUCLEOTIDE SEQUENCE [LARGE SCALE GENOMIC DNA]</scope>
    <source>
        <strain evidence="4 5">DSM 18704</strain>
    </source>
</reference>
<protein>
    <submittedName>
        <fullName evidence="4">PLD-like domain-containing protein</fullName>
    </submittedName>
</protein>
<accession>A0A239GNP6</accession>
<evidence type="ECO:0000259" key="2">
    <source>
        <dbReference type="PROSITE" id="PS51192"/>
    </source>
</evidence>
<dbReference type="RefSeq" id="WP_089407545.1">
    <property type="nucleotide sequence ID" value="NZ_FZOU01000002.1"/>
</dbReference>
<keyword evidence="5" id="KW-1185">Reference proteome</keyword>
<dbReference type="Pfam" id="PF13091">
    <property type="entry name" value="PLDc_2"/>
    <property type="match status" value="1"/>
</dbReference>